<evidence type="ECO:0000313" key="11">
    <source>
        <dbReference type="EMBL" id="MFC3156591.1"/>
    </source>
</evidence>
<dbReference type="EC" id="2.7.-.-" evidence="11"/>
<dbReference type="PANTHER" id="PTHR30443:SF0">
    <property type="entry name" value="PHOSPHOETHANOLAMINE TRANSFERASE EPTA"/>
    <property type="match status" value="1"/>
</dbReference>
<feature type="transmembrane region" description="Helical" evidence="8">
    <location>
        <begin position="113"/>
        <end position="132"/>
    </location>
</feature>
<dbReference type="CDD" id="cd16017">
    <property type="entry name" value="LptA"/>
    <property type="match status" value="1"/>
</dbReference>
<evidence type="ECO:0000313" key="12">
    <source>
        <dbReference type="Proteomes" id="UP001595548"/>
    </source>
</evidence>
<dbReference type="InterPro" id="IPR058130">
    <property type="entry name" value="PEA_transf_C"/>
</dbReference>
<protein>
    <submittedName>
        <fullName evidence="11">Phosphoethanolamine transferase</fullName>
        <ecNumber evidence="11">2.7.-.-</ecNumber>
    </submittedName>
</protein>
<name>A0ABV7HVF1_9GAMM</name>
<dbReference type="NCBIfam" id="NF028537">
    <property type="entry name" value="P_eth_NH2_trans"/>
    <property type="match status" value="1"/>
</dbReference>
<evidence type="ECO:0000256" key="1">
    <source>
        <dbReference type="ARBA" id="ARBA00004429"/>
    </source>
</evidence>
<dbReference type="RefSeq" id="WP_382417886.1">
    <property type="nucleotide sequence ID" value="NZ_AP031500.1"/>
</dbReference>
<sequence length="548" mass="61770">MHPLLKTLLHSSAVSLLFCIILTLLYNSSLWTLIFTETLPQSLFFLSFFVFVVSAFNLLLACICFKWIQKPVLISIILVSAGISYFMQNYGVVFDKNMIQNIVETDSHEALDLINASMLIHLALYGIIPALIISRIRISYARPMQQLKRQALVATLSVITLVAAVLPFYKTYSSLFRNHREVRHLLVPSNALYYGARYLSGAYNESKQPLVSIGLDAKKEPIWDAQQKPVITIVVVGETARAANFALNGYPRDTNPQLQQQDIINFSQVASCGTSTAVSLPCMFSDRNRANYNGDRARSRENVLDVIERAGIDVVWRDNNSGCKGVCDRINKQGTSGPENTITCLESECFDDMLLDNLDQYLAKNNGDTLIVLHQKGSHGPAYDKRYPDEFSVFQPACKTGDLQRCSRQEIINAYDNSIRYTDHFLSKVIDYLKARQQTYTTAMLYVSDHGESLGEGNVFLHGLPYFLAPDEQKHVPMIMWLSEDYQTQFHLSKQCLADKASQSFSHDNLYHSLLGLMAVDTDNYTPNMDIISQCQTTGQPLNLIAKR</sequence>
<accession>A0ABV7HVF1</accession>
<evidence type="ECO:0000256" key="7">
    <source>
        <dbReference type="ARBA" id="ARBA00023136"/>
    </source>
</evidence>
<keyword evidence="7 8" id="KW-0472">Membrane</keyword>
<evidence type="ECO:0000256" key="6">
    <source>
        <dbReference type="ARBA" id="ARBA00022989"/>
    </source>
</evidence>
<dbReference type="EMBL" id="JBHRTL010000031">
    <property type="protein sequence ID" value="MFC3156591.1"/>
    <property type="molecule type" value="Genomic_DNA"/>
</dbReference>
<keyword evidence="12" id="KW-1185">Reference proteome</keyword>
<dbReference type="InterPro" id="IPR012549">
    <property type="entry name" value="EptA-like_N"/>
</dbReference>
<dbReference type="Proteomes" id="UP001595548">
    <property type="component" value="Unassembled WGS sequence"/>
</dbReference>
<feature type="domain" description="Sulfatase N-terminal" evidence="9">
    <location>
        <begin position="232"/>
        <end position="518"/>
    </location>
</feature>
<dbReference type="GO" id="GO:0016740">
    <property type="term" value="F:transferase activity"/>
    <property type="evidence" value="ECO:0007669"/>
    <property type="project" value="UniProtKB-KW"/>
</dbReference>
<organism evidence="11 12">
    <name type="scientific">Gilvimarinus japonicus</name>
    <dbReference type="NCBI Taxonomy" id="1796469"/>
    <lineage>
        <taxon>Bacteria</taxon>
        <taxon>Pseudomonadati</taxon>
        <taxon>Pseudomonadota</taxon>
        <taxon>Gammaproteobacteria</taxon>
        <taxon>Cellvibrionales</taxon>
        <taxon>Cellvibrionaceae</taxon>
        <taxon>Gilvimarinus</taxon>
    </lineage>
</organism>
<evidence type="ECO:0000256" key="5">
    <source>
        <dbReference type="ARBA" id="ARBA00022692"/>
    </source>
</evidence>
<dbReference type="Gene3D" id="3.40.720.10">
    <property type="entry name" value="Alkaline Phosphatase, subunit A"/>
    <property type="match status" value="1"/>
</dbReference>
<dbReference type="InterPro" id="IPR040423">
    <property type="entry name" value="PEA_transferase"/>
</dbReference>
<dbReference type="PANTHER" id="PTHR30443">
    <property type="entry name" value="INNER MEMBRANE PROTEIN"/>
    <property type="match status" value="1"/>
</dbReference>
<feature type="domain" description="Phosphoethanolamine transferase N-terminal" evidence="10">
    <location>
        <begin position="53"/>
        <end position="200"/>
    </location>
</feature>
<evidence type="ECO:0000256" key="3">
    <source>
        <dbReference type="ARBA" id="ARBA00022519"/>
    </source>
</evidence>
<keyword evidence="6 8" id="KW-1133">Transmembrane helix</keyword>
<evidence type="ECO:0000259" key="9">
    <source>
        <dbReference type="Pfam" id="PF00884"/>
    </source>
</evidence>
<feature type="transmembrane region" description="Helical" evidence="8">
    <location>
        <begin position="152"/>
        <end position="169"/>
    </location>
</feature>
<reference evidence="12" key="1">
    <citation type="journal article" date="2019" name="Int. J. Syst. Evol. Microbiol.">
        <title>The Global Catalogue of Microorganisms (GCM) 10K type strain sequencing project: providing services to taxonomists for standard genome sequencing and annotation.</title>
        <authorList>
            <consortium name="The Broad Institute Genomics Platform"/>
            <consortium name="The Broad Institute Genome Sequencing Center for Infectious Disease"/>
            <person name="Wu L."/>
            <person name="Ma J."/>
        </authorList>
    </citation>
    <scope>NUCLEOTIDE SEQUENCE [LARGE SCALE GENOMIC DNA]</scope>
    <source>
        <strain evidence="12">KCTC 52141</strain>
    </source>
</reference>
<keyword evidence="4 11" id="KW-0808">Transferase</keyword>
<gene>
    <name evidence="11" type="ORF">ACFOEB_15375</name>
</gene>
<dbReference type="SUPFAM" id="SSF53649">
    <property type="entry name" value="Alkaline phosphatase-like"/>
    <property type="match status" value="1"/>
</dbReference>
<evidence type="ECO:0000256" key="8">
    <source>
        <dbReference type="SAM" id="Phobius"/>
    </source>
</evidence>
<evidence type="ECO:0000259" key="10">
    <source>
        <dbReference type="Pfam" id="PF08019"/>
    </source>
</evidence>
<keyword evidence="2" id="KW-1003">Cell membrane</keyword>
<keyword evidence="5 8" id="KW-0812">Transmembrane</keyword>
<feature type="transmembrane region" description="Helical" evidence="8">
    <location>
        <begin position="72"/>
        <end position="93"/>
    </location>
</feature>
<keyword evidence="3" id="KW-0997">Cell inner membrane</keyword>
<dbReference type="Pfam" id="PF00884">
    <property type="entry name" value="Sulfatase"/>
    <property type="match status" value="1"/>
</dbReference>
<proteinExistence type="predicted"/>
<feature type="transmembrane region" description="Helical" evidence="8">
    <location>
        <begin position="12"/>
        <end position="31"/>
    </location>
</feature>
<comment type="caution">
    <text evidence="11">The sequence shown here is derived from an EMBL/GenBank/DDBJ whole genome shotgun (WGS) entry which is preliminary data.</text>
</comment>
<comment type="subcellular location">
    <subcellularLocation>
        <location evidence="1">Cell inner membrane</location>
        <topology evidence="1">Multi-pass membrane protein</topology>
    </subcellularLocation>
</comment>
<feature type="transmembrane region" description="Helical" evidence="8">
    <location>
        <begin position="43"/>
        <end position="65"/>
    </location>
</feature>
<evidence type="ECO:0000256" key="4">
    <source>
        <dbReference type="ARBA" id="ARBA00022679"/>
    </source>
</evidence>
<dbReference type="InterPro" id="IPR017850">
    <property type="entry name" value="Alkaline_phosphatase_core_sf"/>
</dbReference>
<evidence type="ECO:0000256" key="2">
    <source>
        <dbReference type="ARBA" id="ARBA00022475"/>
    </source>
</evidence>
<dbReference type="Pfam" id="PF08019">
    <property type="entry name" value="EptA_B_N"/>
    <property type="match status" value="1"/>
</dbReference>
<dbReference type="InterPro" id="IPR000917">
    <property type="entry name" value="Sulfatase_N"/>
</dbReference>